<keyword evidence="1" id="KW-0732">Signal</keyword>
<dbReference type="Proteomes" id="UP001447842">
    <property type="component" value="Chromosome"/>
</dbReference>
<feature type="domain" description="SbsA Ig-like" evidence="2">
    <location>
        <begin position="43"/>
        <end position="141"/>
    </location>
</feature>
<keyword evidence="4" id="KW-1185">Reference proteome</keyword>
<organism evidence="3 4">
    <name type="scientific">Sulfurimonas diazotrophicus</name>
    <dbReference type="NCBI Taxonomy" id="3131939"/>
    <lineage>
        <taxon>Bacteria</taxon>
        <taxon>Pseudomonadati</taxon>
        <taxon>Campylobacterota</taxon>
        <taxon>Epsilonproteobacteria</taxon>
        <taxon>Campylobacterales</taxon>
        <taxon>Sulfurimonadaceae</taxon>
        <taxon>Sulfurimonas</taxon>
    </lineage>
</organism>
<evidence type="ECO:0000313" key="3">
    <source>
        <dbReference type="EMBL" id="XAU15567.1"/>
    </source>
</evidence>
<protein>
    <submittedName>
        <fullName evidence="3">Ig-like domain-containing protein</fullName>
    </submittedName>
</protein>
<dbReference type="Pfam" id="PF13205">
    <property type="entry name" value="Big_5"/>
    <property type="match status" value="2"/>
</dbReference>
<reference evidence="3 4" key="1">
    <citation type="submission" date="2024-03" db="EMBL/GenBank/DDBJ databases">
        <title>Sulfurimonas sp. HSL3-1.</title>
        <authorList>
            <person name="Wang S."/>
        </authorList>
    </citation>
    <scope>NUCLEOTIDE SEQUENCE [LARGE SCALE GENOMIC DNA]</scope>
    <source>
        <strain evidence="3 4">HSL3-1</strain>
    </source>
</reference>
<sequence length="675" mass="70623">MKTSKYKWGLTGILGMAMVLILAGCGRDSAFDDNVNGGELQVAVDPSEGAVNVPINKLITAKFNKEMNVSTVNDSTFYLLDENGTKVSSTIKFYGTDTKLFTLTSNADLVMDSNYTVYVTRGVKASDGYLLAADNIIHFRTGTLKYLQVTVLPNDGDTNVSIGVHILGNFNEAVNTATLNSTNVYLRESNGSFVNGTINYSDVGDDHLMTFTPSVPLDYNATYTFTIKQPVTSLTGLQLEYDSVNSFTTGPMKVVQAAVFSMAASPVAVDTNNSEVLGSVLGGLLGTQASVDLLGSGGLAGVSLGFPKLVSDLVDVVSASTVEDLVDSNVTLDAMLRVIADELEGLDAAEAHQLVIDLREEVNASGLSDTPISVGSLLQFPVDTLPMQVNDVLSMTGLSAAQLSVQSLLGGINQALAPVLNAPIEVPLSLPLLTDESSGLKLQVITPPAIAVMKEGDTIHSASTRLQLNLKVGGILGDLLGALNTQLDGEGAVSADLINLPLYLELGSSEANLTVLNNDEIAMNVRNGLATLVIGTIPEDQFFSQQPLSPEDVGSADLVNLLGLVKITVKAYASGVADSGGINFLPVDMQQMQSVYAPTGSTTGALLNTLVSNLELTINLLGIPIDVSGLLGSLLDPLLSILLPLLSPLLDSVTGLLGASIGKADVTMMSLIYGN</sequence>
<dbReference type="Gene3D" id="2.60.40.1220">
    <property type="match status" value="2"/>
</dbReference>
<dbReference type="EMBL" id="CP147920">
    <property type="protein sequence ID" value="XAU15567.1"/>
    <property type="molecule type" value="Genomic_DNA"/>
</dbReference>
<evidence type="ECO:0000256" key="1">
    <source>
        <dbReference type="ARBA" id="ARBA00022729"/>
    </source>
</evidence>
<feature type="domain" description="SbsA Ig-like" evidence="2">
    <location>
        <begin position="150"/>
        <end position="249"/>
    </location>
</feature>
<dbReference type="InterPro" id="IPR032812">
    <property type="entry name" value="SbsA_Ig"/>
</dbReference>
<evidence type="ECO:0000313" key="4">
    <source>
        <dbReference type="Proteomes" id="UP001447842"/>
    </source>
</evidence>
<dbReference type="RefSeq" id="WP_345972988.1">
    <property type="nucleotide sequence ID" value="NZ_CP147920.1"/>
</dbReference>
<accession>A0ABZ3HB32</accession>
<evidence type="ECO:0000259" key="2">
    <source>
        <dbReference type="Pfam" id="PF13205"/>
    </source>
</evidence>
<gene>
    <name evidence="3" type="ORF">WCY31_02445</name>
</gene>
<name>A0ABZ3HB32_9BACT</name>
<dbReference type="PROSITE" id="PS51257">
    <property type="entry name" value="PROKAR_LIPOPROTEIN"/>
    <property type="match status" value="1"/>
</dbReference>
<dbReference type="InterPro" id="IPR014755">
    <property type="entry name" value="Cu-Rt/internalin_Ig-like"/>
</dbReference>
<proteinExistence type="predicted"/>